<dbReference type="Proteomes" id="UP001597344">
    <property type="component" value="Unassembled WGS sequence"/>
</dbReference>
<dbReference type="EMBL" id="JBHUHY010000003">
    <property type="protein sequence ID" value="MFD2186339.1"/>
    <property type="molecule type" value="Genomic_DNA"/>
</dbReference>
<keyword evidence="4" id="KW-1185">Reference proteome</keyword>
<feature type="signal peptide" evidence="2">
    <location>
        <begin position="1"/>
        <end position="26"/>
    </location>
</feature>
<proteinExistence type="predicted"/>
<comment type="caution">
    <text evidence="3">The sequence shown here is derived from an EMBL/GenBank/DDBJ whole genome shotgun (WGS) entry which is preliminary data.</text>
</comment>
<dbReference type="PROSITE" id="PS51257">
    <property type="entry name" value="PROKAR_LIPOPROTEIN"/>
    <property type="match status" value="1"/>
</dbReference>
<evidence type="ECO:0008006" key="5">
    <source>
        <dbReference type="Google" id="ProtNLM"/>
    </source>
</evidence>
<dbReference type="Gene3D" id="1.20.5.320">
    <property type="entry name" value="6-Phosphogluconate Dehydrogenase, domain 3"/>
    <property type="match status" value="1"/>
</dbReference>
<organism evidence="3 4">
    <name type="scientific">Aquimarina celericrescens</name>
    <dbReference type="NCBI Taxonomy" id="1964542"/>
    <lineage>
        <taxon>Bacteria</taxon>
        <taxon>Pseudomonadati</taxon>
        <taxon>Bacteroidota</taxon>
        <taxon>Flavobacteriia</taxon>
        <taxon>Flavobacteriales</taxon>
        <taxon>Flavobacteriaceae</taxon>
        <taxon>Aquimarina</taxon>
    </lineage>
</organism>
<evidence type="ECO:0000313" key="3">
    <source>
        <dbReference type="EMBL" id="MFD2186339.1"/>
    </source>
</evidence>
<evidence type="ECO:0000256" key="1">
    <source>
        <dbReference type="SAM" id="MobiDB-lite"/>
    </source>
</evidence>
<evidence type="ECO:0000256" key="2">
    <source>
        <dbReference type="SAM" id="SignalP"/>
    </source>
</evidence>
<evidence type="ECO:0000313" key="4">
    <source>
        <dbReference type="Proteomes" id="UP001597344"/>
    </source>
</evidence>
<dbReference type="RefSeq" id="WP_378319315.1">
    <property type="nucleotide sequence ID" value="NZ_JBHUHY010000003.1"/>
</dbReference>
<feature type="chain" id="PRO_5045458469" description="Collagen-like protein" evidence="2">
    <location>
        <begin position="27"/>
        <end position="191"/>
    </location>
</feature>
<name>A0ABW5ATU6_9FLAO</name>
<keyword evidence="2" id="KW-0732">Signal</keyword>
<feature type="compositionally biased region" description="Low complexity" evidence="1">
    <location>
        <begin position="33"/>
        <end position="54"/>
    </location>
</feature>
<accession>A0ABW5ATU6</accession>
<reference evidence="4" key="1">
    <citation type="journal article" date="2019" name="Int. J. Syst. Evol. Microbiol.">
        <title>The Global Catalogue of Microorganisms (GCM) 10K type strain sequencing project: providing services to taxonomists for standard genome sequencing and annotation.</title>
        <authorList>
            <consortium name="The Broad Institute Genomics Platform"/>
            <consortium name="The Broad Institute Genome Sequencing Center for Infectious Disease"/>
            <person name="Wu L."/>
            <person name="Ma J."/>
        </authorList>
    </citation>
    <scope>NUCLEOTIDE SEQUENCE [LARGE SCALE GENOMIC DNA]</scope>
    <source>
        <strain evidence="4">DT92</strain>
    </source>
</reference>
<feature type="region of interest" description="Disordered" evidence="1">
    <location>
        <begin position="29"/>
        <end position="54"/>
    </location>
</feature>
<gene>
    <name evidence="3" type="ORF">ACFSJT_06010</name>
</gene>
<sequence length="191" mass="20726">MKAMQNLMKGITVVALSILIFSCSDGEDGAIGPQGPQGEQGDQGDPGPQGDQGVPGTANVIYSDWIPRNFFLPGAVEENFQGLEVLDDSEFNENADVVLVYGRRDGETGADIYQLPFILTSQNEYYGFGMLTATGGFSLQVLVRTTDGGSNLFTFFDDFRYVIIPGGVAKSATDYQNMSYNDLVELFKISE</sequence>
<protein>
    <recommendedName>
        <fullName evidence="5">Collagen-like protein</fullName>
    </recommendedName>
</protein>